<dbReference type="SUPFAM" id="SSF52402">
    <property type="entry name" value="Adenine nucleotide alpha hydrolases-like"/>
    <property type="match status" value="1"/>
</dbReference>
<evidence type="ECO:0000256" key="2">
    <source>
        <dbReference type="PIRNR" id="PIRNR006276"/>
    </source>
</evidence>
<keyword evidence="2" id="KW-0963">Cytoplasm</keyword>
<comment type="similarity">
    <text evidence="1 2">Belongs to the universal stress protein A family.</text>
</comment>
<protein>
    <recommendedName>
        <fullName evidence="2">Universal stress protein</fullName>
    </recommendedName>
</protein>
<dbReference type="RefSeq" id="WP_038222680.1">
    <property type="nucleotide sequence ID" value="NZ_CAWLWD010000095.1"/>
</dbReference>
<dbReference type="PANTHER" id="PTHR46268:SF6">
    <property type="entry name" value="UNIVERSAL STRESS PROTEIN UP12"/>
    <property type="match status" value="1"/>
</dbReference>
<evidence type="ECO:0000313" key="4">
    <source>
        <dbReference type="EMBL" id="CDG99567.1"/>
    </source>
</evidence>
<reference evidence="4" key="1">
    <citation type="submission" date="2013-07" db="EMBL/GenBank/DDBJ databases">
        <title>Sub-species coevolution in mutualistic symbiosis.</title>
        <authorList>
            <person name="Murfin K."/>
            <person name="Klassen J."/>
            <person name="Lee M."/>
            <person name="Forst S."/>
            <person name="Stock P."/>
            <person name="Goodrich-Blair H."/>
        </authorList>
    </citation>
    <scope>NUCLEOTIDE SEQUENCE [LARGE SCALE GENOMIC DNA]</scope>
    <source>
        <strain evidence="4">Feltiae Moldova</strain>
    </source>
</reference>
<comment type="caution">
    <text evidence="4">The sequence shown here is derived from an EMBL/GenBank/DDBJ whole genome shotgun (WGS) entry which is preliminary data.</text>
</comment>
<proteinExistence type="inferred from homology"/>
<dbReference type="InterPro" id="IPR006016">
    <property type="entry name" value="UspA"/>
</dbReference>
<sequence>MYKTILVPIDIPEDQLTDNAIKHAEFLAKISGAKIHLFHAVPDISRFSVNYSYHYDLLSAFSKKAVTNSEEELKKVVEKINLPKDRVSFSVAFGSPRDKVLSTAREIGADLIIVGSRRPDISTHLLGSNASGIVSYANISVLVVR</sequence>
<gene>
    <name evidence="4" type="primary">uspF</name>
    <name evidence="4" type="ORF">XBFM1_1050011</name>
</gene>
<dbReference type="PANTHER" id="PTHR46268">
    <property type="entry name" value="STRESS RESPONSE PROTEIN NHAX"/>
    <property type="match status" value="1"/>
</dbReference>
<dbReference type="EMBL" id="CBSV010000008">
    <property type="protein sequence ID" value="CDG99567.1"/>
    <property type="molecule type" value="Genomic_DNA"/>
</dbReference>
<organism evidence="4">
    <name type="scientific">Xenorhabdus bovienii str. feltiae Moldova</name>
    <dbReference type="NCBI Taxonomy" id="1398200"/>
    <lineage>
        <taxon>Bacteria</taxon>
        <taxon>Pseudomonadati</taxon>
        <taxon>Pseudomonadota</taxon>
        <taxon>Gammaproteobacteria</taxon>
        <taxon>Enterobacterales</taxon>
        <taxon>Morganellaceae</taxon>
        <taxon>Xenorhabdus</taxon>
    </lineage>
</organism>
<evidence type="ECO:0000259" key="3">
    <source>
        <dbReference type="Pfam" id="PF00582"/>
    </source>
</evidence>
<dbReference type="GO" id="GO:0005737">
    <property type="term" value="C:cytoplasm"/>
    <property type="evidence" value="ECO:0007669"/>
    <property type="project" value="UniProtKB-SubCell"/>
</dbReference>
<dbReference type="PIRSF" id="PIRSF006276">
    <property type="entry name" value="UspA"/>
    <property type="match status" value="1"/>
</dbReference>
<dbReference type="InterPro" id="IPR006015">
    <property type="entry name" value="Universal_stress_UspA"/>
</dbReference>
<name>A0A077NBN2_XENBV</name>
<comment type="subcellular location">
    <subcellularLocation>
        <location evidence="2">Cytoplasm</location>
    </subcellularLocation>
</comment>
<feature type="domain" description="UspA" evidence="3">
    <location>
        <begin position="1"/>
        <end position="145"/>
    </location>
</feature>
<dbReference type="Pfam" id="PF00582">
    <property type="entry name" value="Usp"/>
    <property type="match status" value="1"/>
</dbReference>
<dbReference type="AlphaFoldDB" id="A0A077NBN2"/>
<dbReference type="PRINTS" id="PR01438">
    <property type="entry name" value="UNVRSLSTRESS"/>
</dbReference>
<dbReference type="InterPro" id="IPR014729">
    <property type="entry name" value="Rossmann-like_a/b/a_fold"/>
</dbReference>
<dbReference type="HOGENOM" id="CLU_049301_12_0_6"/>
<dbReference type="CDD" id="cd00293">
    <property type="entry name" value="USP-like"/>
    <property type="match status" value="1"/>
</dbReference>
<dbReference type="Proteomes" id="UP000028487">
    <property type="component" value="Unassembled WGS sequence"/>
</dbReference>
<evidence type="ECO:0000256" key="1">
    <source>
        <dbReference type="ARBA" id="ARBA00008791"/>
    </source>
</evidence>
<accession>A0A077NBN2</accession>
<dbReference type="Gene3D" id="3.40.50.620">
    <property type="entry name" value="HUPs"/>
    <property type="match status" value="1"/>
</dbReference>